<dbReference type="Proteomes" id="UP000326396">
    <property type="component" value="Linkage Group LG5"/>
</dbReference>
<gene>
    <name evidence="1" type="ORF">E3N88_31055</name>
</gene>
<evidence type="ECO:0000313" key="2">
    <source>
        <dbReference type="Proteomes" id="UP000326396"/>
    </source>
</evidence>
<evidence type="ECO:0000313" key="1">
    <source>
        <dbReference type="EMBL" id="KAD3641831.1"/>
    </source>
</evidence>
<protein>
    <submittedName>
        <fullName evidence="1">Uncharacterized protein</fullName>
    </submittedName>
</protein>
<keyword evidence="2" id="KW-1185">Reference proteome</keyword>
<accession>A0A5N6MNB3</accession>
<reference evidence="1 2" key="1">
    <citation type="submission" date="2019-05" db="EMBL/GenBank/DDBJ databases">
        <title>Mikania micrantha, genome provides insights into the molecular mechanism of rapid growth.</title>
        <authorList>
            <person name="Liu B."/>
        </authorList>
    </citation>
    <scope>NUCLEOTIDE SEQUENCE [LARGE SCALE GENOMIC DNA]</scope>
    <source>
        <strain evidence="1">NLD-2019</strain>
        <tissue evidence="1">Leaf</tissue>
    </source>
</reference>
<proteinExistence type="predicted"/>
<comment type="caution">
    <text evidence="1">The sequence shown here is derived from an EMBL/GenBank/DDBJ whole genome shotgun (WGS) entry which is preliminary data.</text>
</comment>
<sequence>MNDVVSVLVTDKYGSSGTCYWVSMVAPVIVTGNVFWRSGNEGKWASESKAGDQAKKSRKLALGGTPVVDAWRQAMRLESSDASSPFIRAHRLASLSHARRCAPD</sequence>
<organism evidence="1 2">
    <name type="scientific">Mikania micrantha</name>
    <name type="common">bitter vine</name>
    <dbReference type="NCBI Taxonomy" id="192012"/>
    <lineage>
        <taxon>Eukaryota</taxon>
        <taxon>Viridiplantae</taxon>
        <taxon>Streptophyta</taxon>
        <taxon>Embryophyta</taxon>
        <taxon>Tracheophyta</taxon>
        <taxon>Spermatophyta</taxon>
        <taxon>Magnoliopsida</taxon>
        <taxon>eudicotyledons</taxon>
        <taxon>Gunneridae</taxon>
        <taxon>Pentapetalae</taxon>
        <taxon>asterids</taxon>
        <taxon>campanulids</taxon>
        <taxon>Asterales</taxon>
        <taxon>Asteraceae</taxon>
        <taxon>Asteroideae</taxon>
        <taxon>Heliantheae alliance</taxon>
        <taxon>Eupatorieae</taxon>
        <taxon>Mikania</taxon>
    </lineage>
</organism>
<name>A0A5N6MNB3_9ASTR</name>
<dbReference type="AlphaFoldDB" id="A0A5N6MNB3"/>
<dbReference type="EMBL" id="SZYD01000015">
    <property type="protein sequence ID" value="KAD3641831.1"/>
    <property type="molecule type" value="Genomic_DNA"/>
</dbReference>